<keyword evidence="1" id="KW-0812">Transmembrane</keyword>
<proteinExistence type="predicted"/>
<keyword evidence="1" id="KW-0472">Membrane</keyword>
<gene>
    <name evidence="2" type="ORF">ENLAB_32460</name>
</gene>
<evidence type="ECO:0000313" key="3">
    <source>
        <dbReference type="Proteomes" id="UP000831692"/>
    </source>
</evidence>
<feature type="transmembrane region" description="Helical" evidence="1">
    <location>
        <begin position="45"/>
        <end position="69"/>
    </location>
</feature>
<organism evidence="2 3">
    <name type="scientific">Enterococcus innesii</name>
    <dbReference type="NCBI Taxonomy" id="2839759"/>
    <lineage>
        <taxon>Bacteria</taxon>
        <taxon>Bacillati</taxon>
        <taxon>Bacillota</taxon>
        <taxon>Bacilli</taxon>
        <taxon>Lactobacillales</taxon>
        <taxon>Enterococcaceae</taxon>
        <taxon>Enterococcus</taxon>
    </lineage>
</organism>
<protein>
    <submittedName>
        <fullName evidence="2">Uncharacterized protein</fullName>
    </submittedName>
</protein>
<sequence>MKNRNFIERVYLLVLFLFVNLWFEFLIKIGFVLGGMTGNQSYYSFAGFFAIIQPFFIFAWITFLLYIMYLDKEKILKFILNK</sequence>
<feature type="transmembrane region" description="Helical" evidence="1">
    <location>
        <begin position="12"/>
        <end position="33"/>
    </location>
</feature>
<keyword evidence="1" id="KW-1133">Transmembrane helix</keyword>
<reference evidence="2 3" key="1">
    <citation type="submission" date="2022-03" db="EMBL/GenBank/DDBJ databases">
        <title>Complete genome sequence of Enterococcus innesii DB-1.</title>
        <authorList>
            <person name="Fukuda D."/>
            <person name="Nolasco-Hipolito C."/>
        </authorList>
    </citation>
    <scope>NUCLEOTIDE SEQUENCE [LARGE SCALE GENOMIC DNA]</scope>
    <source>
        <strain evidence="2 3">DB-1</strain>
    </source>
</reference>
<keyword evidence="3" id="KW-1185">Reference proteome</keyword>
<dbReference type="Proteomes" id="UP000831692">
    <property type="component" value="Chromosome"/>
</dbReference>
<evidence type="ECO:0000313" key="2">
    <source>
        <dbReference type="EMBL" id="BDG69682.1"/>
    </source>
</evidence>
<accession>A0ABM7XWW5</accession>
<dbReference type="EMBL" id="AP025635">
    <property type="protein sequence ID" value="BDG69682.1"/>
    <property type="molecule type" value="Genomic_DNA"/>
</dbReference>
<evidence type="ECO:0000256" key="1">
    <source>
        <dbReference type="SAM" id="Phobius"/>
    </source>
</evidence>
<name>A0ABM7XWW5_9ENTE</name>